<organism evidence="8 9">
    <name type="scientific">Cucurbita moschata</name>
    <name type="common">Winter crookneck squash</name>
    <name type="synonym">Cucurbita pepo var. moschata</name>
    <dbReference type="NCBI Taxonomy" id="3662"/>
    <lineage>
        <taxon>Eukaryota</taxon>
        <taxon>Viridiplantae</taxon>
        <taxon>Streptophyta</taxon>
        <taxon>Embryophyta</taxon>
        <taxon>Tracheophyta</taxon>
        <taxon>Spermatophyta</taxon>
        <taxon>Magnoliopsida</taxon>
        <taxon>eudicotyledons</taxon>
        <taxon>Gunneridae</taxon>
        <taxon>Pentapetalae</taxon>
        <taxon>rosids</taxon>
        <taxon>fabids</taxon>
        <taxon>Cucurbitales</taxon>
        <taxon>Cucurbitaceae</taxon>
        <taxon>Cucurbiteae</taxon>
        <taxon>Cucurbita</taxon>
    </lineage>
</organism>
<dbReference type="SUPFAM" id="SSF55455">
    <property type="entry name" value="SRF-like"/>
    <property type="match status" value="1"/>
</dbReference>
<feature type="domain" description="MADS-box" evidence="7">
    <location>
        <begin position="1"/>
        <end position="47"/>
    </location>
</feature>
<keyword evidence="2" id="KW-0805">Transcription regulation</keyword>
<dbReference type="InterPro" id="IPR002100">
    <property type="entry name" value="TF_MADSbox"/>
</dbReference>
<dbReference type="GeneID" id="111451466"/>
<dbReference type="Gene3D" id="3.40.1810.10">
    <property type="entry name" value="Transcription factor, MADS-box"/>
    <property type="match status" value="1"/>
</dbReference>
<dbReference type="CDD" id="cd00266">
    <property type="entry name" value="MADS_SRF_like"/>
    <property type="match status" value="1"/>
</dbReference>
<comment type="subcellular location">
    <subcellularLocation>
        <location evidence="1">Nucleus</location>
    </subcellularLocation>
</comment>
<evidence type="ECO:0000313" key="8">
    <source>
        <dbReference type="Proteomes" id="UP000504609"/>
    </source>
</evidence>
<dbReference type="GO" id="GO:0000987">
    <property type="term" value="F:cis-regulatory region sequence-specific DNA binding"/>
    <property type="evidence" value="ECO:0007669"/>
    <property type="project" value="InterPro"/>
</dbReference>
<feature type="coiled-coil region" evidence="6">
    <location>
        <begin position="136"/>
        <end position="163"/>
    </location>
</feature>
<evidence type="ECO:0000256" key="5">
    <source>
        <dbReference type="ARBA" id="ARBA00023242"/>
    </source>
</evidence>
<dbReference type="PANTHER" id="PTHR48019">
    <property type="entry name" value="SERUM RESPONSE FACTOR HOMOLOG"/>
    <property type="match status" value="1"/>
</dbReference>
<dbReference type="GO" id="GO:0000981">
    <property type="term" value="F:DNA-binding transcription factor activity, RNA polymerase II-specific"/>
    <property type="evidence" value="ECO:0007669"/>
    <property type="project" value="InterPro"/>
</dbReference>
<dbReference type="SMART" id="SM00432">
    <property type="entry name" value="MADS"/>
    <property type="match status" value="1"/>
</dbReference>
<dbReference type="PRINTS" id="PR00404">
    <property type="entry name" value="MADSDOMAIN"/>
</dbReference>
<dbReference type="KEGG" id="cmos:111451466"/>
<dbReference type="Pfam" id="PF00319">
    <property type="entry name" value="SRF-TF"/>
    <property type="match status" value="1"/>
</dbReference>
<proteinExistence type="predicted"/>
<reference evidence="9" key="1">
    <citation type="submission" date="2025-08" db="UniProtKB">
        <authorList>
            <consortium name="RefSeq"/>
        </authorList>
    </citation>
    <scope>IDENTIFICATION</scope>
    <source>
        <tissue evidence="9">Young leaves</tissue>
    </source>
</reference>
<evidence type="ECO:0000256" key="2">
    <source>
        <dbReference type="ARBA" id="ARBA00023015"/>
    </source>
</evidence>
<evidence type="ECO:0000256" key="6">
    <source>
        <dbReference type="SAM" id="Coils"/>
    </source>
</evidence>
<dbReference type="Proteomes" id="UP000504609">
    <property type="component" value="Unplaced"/>
</dbReference>
<dbReference type="GO" id="GO:0045944">
    <property type="term" value="P:positive regulation of transcription by RNA polymerase II"/>
    <property type="evidence" value="ECO:0007669"/>
    <property type="project" value="InterPro"/>
</dbReference>
<dbReference type="RefSeq" id="XP_022947673.1">
    <property type="nucleotide sequence ID" value="XM_023091905.1"/>
</dbReference>
<dbReference type="GO" id="GO:0005634">
    <property type="term" value="C:nucleus"/>
    <property type="evidence" value="ECO:0007669"/>
    <property type="project" value="UniProtKB-SubCell"/>
</dbReference>
<evidence type="ECO:0000256" key="1">
    <source>
        <dbReference type="ARBA" id="ARBA00004123"/>
    </source>
</evidence>
<dbReference type="InterPro" id="IPR033897">
    <property type="entry name" value="SRF-like_MADS-box"/>
</dbReference>
<sequence>MGRGKLSMKLISNEKSRKTTFSKRKNSLMRKAYELSTLCDVRTCVIVHGPNQSDQSPIHTWPSSRDSVNDMIASYKSNCLHKRTRKSFNLFDFFSDRKKKIESDMSKLRKDVAKARYPKWDERLEYLMEEQLRVLMIEIDSKLDATKRRIENVEERVSGGSNQTLNANMNKNQLISFEETQPMMAYNQIQAMPQDLQAGSSGVPMIQMDHEFENLNQFIYGSSLPQFHGNYFQNPNFCSDPTNGMIMDSTQNHSMCHYGVPLAPTHSIMPLSYMQLTDDQMMMGCSSNSQMGLPNASNQVNDQLDYFNYEYFMKNF</sequence>
<name>A0A6J1G795_CUCMO</name>
<keyword evidence="6" id="KW-0175">Coiled coil</keyword>
<dbReference type="InterPro" id="IPR036879">
    <property type="entry name" value="TF_MADSbox_sf"/>
</dbReference>
<evidence type="ECO:0000256" key="3">
    <source>
        <dbReference type="ARBA" id="ARBA00023125"/>
    </source>
</evidence>
<dbReference type="PROSITE" id="PS50066">
    <property type="entry name" value="MADS_BOX_2"/>
    <property type="match status" value="1"/>
</dbReference>
<dbReference type="AlphaFoldDB" id="A0A6J1G795"/>
<accession>A0A6J1G795</accession>
<gene>
    <name evidence="9" type="primary">LOC111451466</name>
</gene>
<keyword evidence="3" id="KW-0238">DNA-binding</keyword>
<keyword evidence="4" id="KW-0804">Transcription</keyword>
<protein>
    <submittedName>
        <fullName evidence="9">Floral homeotic protein FBP1-like</fullName>
    </submittedName>
</protein>
<keyword evidence="5" id="KW-0539">Nucleus</keyword>
<evidence type="ECO:0000313" key="9">
    <source>
        <dbReference type="RefSeq" id="XP_022947673.1"/>
    </source>
</evidence>
<evidence type="ECO:0000256" key="4">
    <source>
        <dbReference type="ARBA" id="ARBA00023163"/>
    </source>
</evidence>
<dbReference type="GO" id="GO:0046983">
    <property type="term" value="F:protein dimerization activity"/>
    <property type="evidence" value="ECO:0007669"/>
    <property type="project" value="InterPro"/>
</dbReference>
<keyword evidence="8" id="KW-1185">Reference proteome</keyword>
<dbReference type="InterPro" id="IPR050142">
    <property type="entry name" value="MADS-box/MEF2_TF"/>
</dbReference>
<evidence type="ECO:0000259" key="7">
    <source>
        <dbReference type="PROSITE" id="PS50066"/>
    </source>
</evidence>